<sequence>MEAHADAAEGLSADDGAVVDDVFAWLLMDDDGSGVELLNLLDEVKDDVVEPVSTEGRVRFIDDPYSSLLVFQSSSSYVTINGNEESCGSSFSDSCTSVMASVDTNGLRRKLVGCSVEAPGEQRSASGSRNDETREDGSVIVCDEFDCEWDDEVLARFLGGEEGGFSENR</sequence>
<dbReference type="EMBL" id="JAWXYG010000012">
    <property type="protein sequence ID" value="KAK4257784.1"/>
    <property type="molecule type" value="Genomic_DNA"/>
</dbReference>
<accession>A0AAE1MAD1</accession>
<dbReference type="Proteomes" id="UP001293593">
    <property type="component" value="Unassembled WGS sequence"/>
</dbReference>
<keyword evidence="2" id="KW-1185">Reference proteome</keyword>
<dbReference type="AlphaFoldDB" id="A0AAE1MAD1"/>
<reference evidence="1" key="1">
    <citation type="submission" date="2023-10" db="EMBL/GenBank/DDBJ databases">
        <title>Chromosome-level genome of the transformable northern wattle, Acacia crassicarpa.</title>
        <authorList>
            <person name="Massaro I."/>
            <person name="Sinha N.R."/>
            <person name="Poethig S."/>
            <person name="Leichty A.R."/>
        </authorList>
    </citation>
    <scope>NUCLEOTIDE SEQUENCE</scope>
    <source>
        <strain evidence="1">Acra3RX</strain>
        <tissue evidence="1">Leaf</tissue>
    </source>
</reference>
<comment type="caution">
    <text evidence="1">The sequence shown here is derived from an EMBL/GenBank/DDBJ whole genome shotgun (WGS) entry which is preliminary data.</text>
</comment>
<proteinExistence type="predicted"/>
<organism evidence="1 2">
    <name type="scientific">Acacia crassicarpa</name>
    <name type="common">northern wattle</name>
    <dbReference type="NCBI Taxonomy" id="499986"/>
    <lineage>
        <taxon>Eukaryota</taxon>
        <taxon>Viridiplantae</taxon>
        <taxon>Streptophyta</taxon>
        <taxon>Embryophyta</taxon>
        <taxon>Tracheophyta</taxon>
        <taxon>Spermatophyta</taxon>
        <taxon>Magnoliopsida</taxon>
        <taxon>eudicotyledons</taxon>
        <taxon>Gunneridae</taxon>
        <taxon>Pentapetalae</taxon>
        <taxon>rosids</taxon>
        <taxon>fabids</taxon>
        <taxon>Fabales</taxon>
        <taxon>Fabaceae</taxon>
        <taxon>Caesalpinioideae</taxon>
        <taxon>mimosoid clade</taxon>
        <taxon>Acacieae</taxon>
        <taxon>Acacia</taxon>
    </lineage>
</organism>
<protein>
    <submittedName>
        <fullName evidence="1">Uncharacterized protein</fullName>
    </submittedName>
</protein>
<gene>
    <name evidence="1" type="ORF">QN277_007325</name>
</gene>
<evidence type="ECO:0000313" key="2">
    <source>
        <dbReference type="Proteomes" id="UP001293593"/>
    </source>
</evidence>
<dbReference type="PANTHER" id="PTHR37265:SF5">
    <property type="entry name" value="OS01G0195300 PROTEIN"/>
    <property type="match status" value="1"/>
</dbReference>
<evidence type="ECO:0000313" key="1">
    <source>
        <dbReference type="EMBL" id="KAK4257784.1"/>
    </source>
</evidence>
<name>A0AAE1MAD1_9FABA</name>
<dbReference type="PANTHER" id="PTHR37265">
    <property type="entry name" value="OS01G0195300 PROTEIN"/>
    <property type="match status" value="1"/>
</dbReference>